<name>A0A6A7BYB4_9PEZI</name>
<dbReference type="PANTHER" id="PTHR12652">
    <property type="entry name" value="PEROXISOMAL BIOGENESIS FACTOR 11"/>
    <property type="match status" value="1"/>
</dbReference>
<organism evidence="5 6">
    <name type="scientific">Piedraia hortae CBS 480.64</name>
    <dbReference type="NCBI Taxonomy" id="1314780"/>
    <lineage>
        <taxon>Eukaryota</taxon>
        <taxon>Fungi</taxon>
        <taxon>Dikarya</taxon>
        <taxon>Ascomycota</taxon>
        <taxon>Pezizomycotina</taxon>
        <taxon>Dothideomycetes</taxon>
        <taxon>Dothideomycetidae</taxon>
        <taxon>Capnodiales</taxon>
        <taxon>Piedraiaceae</taxon>
        <taxon>Piedraia</taxon>
    </lineage>
</organism>
<keyword evidence="1" id="KW-0962">Peroxisome biogenesis</keyword>
<keyword evidence="2" id="KW-0472">Membrane</keyword>
<dbReference type="AlphaFoldDB" id="A0A6A7BYB4"/>
<evidence type="ECO:0000256" key="3">
    <source>
        <dbReference type="ARBA" id="ARBA00023140"/>
    </source>
</evidence>
<dbReference type="PANTHER" id="PTHR12652:SF25">
    <property type="entry name" value="MICROBODY (PEROXISOME) PROLIFERATION PROTEIN PEROXIN 11C (EUROFUNG)"/>
    <property type="match status" value="1"/>
</dbReference>
<dbReference type="GO" id="GO:0016559">
    <property type="term" value="P:peroxisome fission"/>
    <property type="evidence" value="ECO:0007669"/>
    <property type="project" value="InterPro"/>
</dbReference>
<reference evidence="5" key="1">
    <citation type="journal article" date="2020" name="Stud. Mycol.">
        <title>101 Dothideomycetes genomes: a test case for predicting lifestyles and emergence of pathogens.</title>
        <authorList>
            <person name="Haridas S."/>
            <person name="Albert R."/>
            <person name="Binder M."/>
            <person name="Bloem J."/>
            <person name="Labutti K."/>
            <person name="Salamov A."/>
            <person name="Andreopoulos B."/>
            <person name="Baker S."/>
            <person name="Barry K."/>
            <person name="Bills G."/>
            <person name="Bluhm B."/>
            <person name="Cannon C."/>
            <person name="Castanera R."/>
            <person name="Culley D."/>
            <person name="Daum C."/>
            <person name="Ezra D."/>
            <person name="Gonzalez J."/>
            <person name="Henrissat B."/>
            <person name="Kuo A."/>
            <person name="Liang C."/>
            <person name="Lipzen A."/>
            <person name="Lutzoni F."/>
            <person name="Magnuson J."/>
            <person name="Mondo S."/>
            <person name="Nolan M."/>
            <person name="Ohm R."/>
            <person name="Pangilinan J."/>
            <person name="Park H.-J."/>
            <person name="Ramirez L."/>
            <person name="Alfaro M."/>
            <person name="Sun H."/>
            <person name="Tritt A."/>
            <person name="Yoshinaga Y."/>
            <person name="Zwiers L.-H."/>
            <person name="Turgeon B."/>
            <person name="Goodwin S."/>
            <person name="Spatafora J."/>
            <person name="Crous P."/>
            <person name="Grigoriev I."/>
        </authorList>
    </citation>
    <scope>NUCLEOTIDE SEQUENCE</scope>
    <source>
        <strain evidence="5">CBS 480.64</strain>
    </source>
</reference>
<evidence type="ECO:0000256" key="2">
    <source>
        <dbReference type="ARBA" id="ARBA00023136"/>
    </source>
</evidence>
<evidence type="ECO:0000256" key="1">
    <source>
        <dbReference type="ARBA" id="ARBA00022593"/>
    </source>
</evidence>
<keyword evidence="3" id="KW-0576">Peroxisome</keyword>
<dbReference type="Pfam" id="PF05648">
    <property type="entry name" value="PEX11"/>
    <property type="match status" value="1"/>
</dbReference>
<dbReference type="EMBL" id="MU005984">
    <property type="protein sequence ID" value="KAF2860211.1"/>
    <property type="molecule type" value="Genomic_DNA"/>
</dbReference>
<evidence type="ECO:0000313" key="6">
    <source>
        <dbReference type="Proteomes" id="UP000799421"/>
    </source>
</evidence>
<evidence type="ECO:0000256" key="4">
    <source>
        <dbReference type="ARBA" id="ARBA00046271"/>
    </source>
</evidence>
<sequence>MTHGWLNTADGLVLRFNRVLSKPGGLSSTLSTLNYTIYLIAHSETQWRGKAAAARWTALGSLISQTRATLRLFGLVPLYSWARELARGPAKGQDGVLYLASVVQCALYIVFQALENLAVLADAGVVKLRGGTAHIYKKSTQAWAAALVCDLVRLLREAQIGKDGKRWSRDMISTIAWLPVAVHYSRDSGVPGFNLGVLGACGWLGGVGQTTEMWSAA</sequence>
<dbReference type="GO" id="GO:0005778">
    <property type="term" value="C:peroxisomal membrane"/>
    <property type="evidence" value="ECO:0007669"/>
    <property type="project" value="UniProtKB-SubCell"/>
</dbReference>
<proteinExistence type="predicted"/>
<evidence type="ECO:0000313" key="5">
    <source>
        <dbReference type="EMBL" id="KAF2860211.1"/>
    </source>
</evidence>
<accession>A0A6A7BYB4</accession>
<dbReference type="InterPro" id="IPR008733">
    <property type="entry name" value="PEX11"/>
</dbReference>
<keyword evidence="6" id="KW-1185">Reference proteome</keyword>
<gene>
    <name evidence="5" type="ORF">K470DRAFT_270936</name>
</gene>
<dbReference type="OrthoDB" id="10005898at2759"/>
<evidence type="ECO:0008006" key="7">
    <source>
        <dbReference type="Google" id="ProtNLM"/>
    </source>
</evidence>
<comment type="subcellular location">
    <subcellularLocation>
        <location evidence="4">Peroxisome membrane</location>
    </subcellularLocation>
</comment>
<protein>
    <recommendedName>
        <fullName evidence="7">Peroxisomal biogenesis factor 11</fullName>
    </recommendedName>
</protein>
<dbReference type="Proteomes" id="UP000799421">
    <property type="component" value="Unassembled WGS sequence"/>
</dbReference>